<organism evidence="2 3">
    <name type="scientific">Candidatus Collierbacteria bacterium GW2011_GWA2_46_26</name>
    <dbReference type="NCBI Taxonomy" id="1618381"/>
    <lineage>
        <taxon>Bacteria</taxon>
        <taxon>Candidatus Collieribacteriota</taxon>
    </lineage>
</organism>
<dbReference type="PROSITE" id="PS50104">
    <property type="entry name" value="TIR"/>
    <property type="match status" value="1"/>
</dbReference>
<evidence type="ECO:0000313" key="2">
    <source>
        <dbReference type="EMBL" id="KKU33867.1"/>
    </source>
</evidence>
<dbReference type="GO" id="GO:0007165">
    <property type="term" value="P:signal transduction"/>
    <property type="evidence" value="ECO:0007669"/>
    <property type="project" value="InterPro"/>
</dbReference>
<dbReference type="Gene3D" id="3.40.50.10140">
    <property type="entry name" value="Toll/interleukin-1 receptor homology (TIR) domain"/>
    <property type="match status" value="1"/>
</dbReference>
<dbReference type="AlphaFoldDB" id="A0A0G1PMF9"/>
<feature type="domain" description="TIR" evidence="1">
    <location>
        <begin position="17"/>
        <end position="149"/>
    </location>
</feature>
<reference evidence="2 3" key="1">
    <citation type="journal article" date="2015" name="Nature">
        <title>rRNA introns, odd ribosomes, and small enigmatic genomes across a large radiation of phyla.</title>
        <authorList>
            <person name="Brown C.T."/>
            <person name="Hug L.A."/>
            <person name="Thomas B.C."/>
            <person name="Sharon I."/>
            <person name="Castelle C.J."/>
            <person name="Singh A."/>
            <person name="Wilkins M.J."/>
            <person name="Williams K.H."/>
            <person name="Banfield J.F."/>
        </authorList>
    </citation>
    <scope>NUCLEOTIDE SEQUENCE [LARGE SCALE GENOMIC DNA]</scope>
</reference>
<name>A0A0G1PMF9_9BACT</name>
<dbReference type="EMBL" id="LCMI01000001">
    <property type="protein sequence ID" value="KKU33867.1"/>
    <property type="molecule type" value="Genomic_DNA"/>
</dbReference>
<accession>A0A0G1PMF9</accession>
<evidence type="ECO:0000313" key="3">
    <source>
        <dbReference type="Proteomes" id="UP000034794"/>
    </source>
</evidence>
<dbReference type="SUPFAM" id="SSF52200">
    <property type="entry name" value="Toll/Interleukin receptor TIR domain"/>
    <property type="match status" value="1"/>
</dbReference>
<dbReference type="Proteomes" id="UP000034794">
    <property type="component" value="Unassembled WGS sequence"/>
</dbReference>
<evidence type="ECO:0000259" key="1">
    <source>
        <dbReference type="PROSITE" id="PS50104"/>
    </source>
</evidence>
<gene>
    <name evidence="2" type="ORF">UX47_C0001G0150</name>
</gene>
<protein>
    <recommendedName>
        <fullName evidence="1">TIR domain-containing protein</fullName>
    </recommendedName>
</protein>
<dbReference type="InterPro" id="IPR000157">
    <property type="entry name" value="TIR_dom"/>
</dbReference>
<comment type="caution">
    <text evidence="2">The sequence shown here is derived from an EMBL/GenBank/DDBJ whole genome shotgun (WGS) entry which is preliminary data.</text>
</comment>
<proteinExistence type="predicted"/>
<sequence length="167" mass="19203">MNIVSSISQALGELKFPKCKIFVLNASSDDRLAWEMIAMFRRHGILCWDSQNSLMPGSDRHNEQEKAMYEADFIVAIFSRGSQSAEGRYAKLLKVAFDAQLEKLDGGIKLISILVETCDLPYEYKKYLPLDMSEPDSAEKIIRSFQYEYARRTRLNIKPTKPQAIWL</sequence>
<dbReference type="InterPro" id="IPR035897">
    <property type="entry name" value="Toll_tir_struct_dom_sf"/>
</dbReference>
<dbReference type="Pfam" id="PF13676">
    <property type="entry name" value="TIR_2"/>
    <property type="match status" value="1"/>
</dbReference>